<reference evidence="3 4" key="1">
    <citation type="submission" date="2022-12" db="EMBL/GenBank/DDBJ databases">
        <title>Sphingomonas abieness sp. nov., an endophytic bacterium isolated from Abies koreana.</title>
        <authorList>
            <person name="Jiang L."/>
            <person name="Lee J."/>
        </authorList>
    </citation>
    <scope>NUCLEOTIDE SEQUENCE [LARGE SCALE GENOMIC DNA]</scope>
    <source>
        <strain evidence="4">PAMB 00755</strain>
    </source>
</reference>
<dbReference type="Pfam" id="PF07859">
    <property type="entry name" value="Abhydrolase_3"/>
    <property type="match status" value="1"/>
</dbReference>
<dbReference type="SUPFAM" id="SSF53474">
    <property type="entry name" value="alpha/beta-Hydrolases"/>
    <property type="match status" value="1"/>
</dbReference>
<dbReference type="EMBL" id="CP115174">
    <property type="protein sequence ID" value="WBO23189.1"/>
    <property type="molecule type" value="Genomic_DNA"/>
</dbReference>
<name>A0ABY7NTC3_9SPHN</name>
<evidence type="ECO:0000256" key="1">
    <source>
        <dbReference type="ARBA" id="ARBA00022801"/>
    </source>
</evidence>
<protein>
    <submittedName>
        <fullName evidence="3">Alpha/beta hydrolase</fullName>
    </submittedName>
</protein>
<accession>A0ABY7NTC3</accession>
<dbReference type="Proteomes" id="UP001210865">
    <property type="component" value="Chromosome"/>
</dbReference>
<dbReference type="GO" id="GO:0016787">
    <property type="term" value="F:hydrolase activity"/>
    <property type="evidence" value="ECO:0007669"/>
    <property type="project" value="UniProtKB-KW"/>
</dbReference>
<dbReference type="InterPro" id="IPR029058">
    <property type="entry name" value="AB_hydrolase_fold"/>
</dbReference>
<keyword evidence="4" id="KW-1185">Reference proteome</keyword>
<dbReference type="PANTHER" id="PTHR48081">
    <property type="entry name" value="AB HYDROLASE SUPERFAMILY PROTEIN C4A8.06C"/>
    <property type="match status" value="1"/>
</dbReference>
<proteinExistence type="predicted"/>
<dbReference type="RefSeq" id="WP_270077824.1">
    <property type="nucleotide sequence ID" value="NZ_CP115174.1"/>
</dbReference>
<evidence type="ECO:0000259" key="2">
    <source>
        <dbReference type="Pfam" id="PF07859"/>
    </source>
</evidence>
<keyword evidence="1 3" id="KW-0378">Hydrolase</keyword>
<evidence type="ECO:0000313" key="3">
    <source>
        <dbReference type="EMBL" id="WBO23189.1"/>
    </source>
</evidence>
<sequence length="318" mass="34680">MIPIDDSKIAEAARFNRKLARAPRFRIRDRFSPLLIQSLLRLSQFGADHRVRKAGLSVENLVVGDGAEAVRMRVLRPAGTVSGVVLDIHGGGWVIGNAQMDDALNVALIKACEVAVVSVDYRLAGRTPVQGLMDDCLQAAKWLLGEGMAEYRHLPVFVIGESAGAHLAAATLLRLKQWPELLGRVGGAVLYYGVYDLAGTDSVRRAGPDTLVLDGPGMVAGLQRLTPGLSDAERRQPPLSPLYGDLRGLPPALMVVGERDPLLDDTVRMAALWQEVAELELHRLPEAPHGFIRFRTGMAAKVLAETHRWIRARMDTGR</sequence>
<gene>
    <name evidence="3" type="ORF">PBT88_03360</name>
</gene>
<organism evidence="3 4">
    <name type="scientific">Sphingomonas abietis</name>
    <dbReference type="NCBI Taxonomy" id="3012344"/>
    <lineage>
        <taxon>Bacteria</taxon>
        <taxon>Pseudomonadati</taxon>
        <taxon>Pseudomonadota</taxon>
        <taxon>Alphaproteobacteria</taxon>
        <taxon>Sphingomonadales</taxon>
        <taxon>Sphingomonadaceae</taxon>
        <taxon>Sphingomonas</taxon>
    </lineage>
</organism>
<dbReference type="InterPro" id="IPR013094">
    <property type="entry name" value="AB_hydrolase_3"/>
</dbReference>
<dbReference type="InterPro" id="IPR050300">
    <property type="entry name" value="GDXG_lipolytic_enzyme"/>
</dbReference>
<feature type="domain" description="Alpha/beta hydrolase fold-3" evidence="2">
    <location>
        <begin position="85"/>
        <end position="292"/>
    </location>
</feature>
<evidence type="ECO:0000313" key="4">
    <source>
        <dbReference type="Proteomes" id="UP001210865"/>
    </source>
</evidence>
<dbReference type="Gene3D" id="3.40.50.1820">
    <property type="entry name" value="alpha/beta hydrolase"/>
    <property type="match status" value="1"/>
</dbReference>
<dbReference type="PANTHER" id="PTHR48081:SF8">
    <property type="entry name" value="ALPHA_BETA HYDROLASE FOLD-3 DOMAIN-CONTAINING PROTEIN-RELATED"/>
    <property type="match status" value="1"/>
</dbReference>